<proteinExistence type="predicted"/>
<accession>G3HRH8</accession>
<sequence>MQTEHSYINKIKNKTKSNGLSLGNRDEIIPRLSLVSYLQVHPALKTGYHLSVKQEGTIIKICLAARHGGAHL</sequence>
<evidence type="ECO:0000313" key="1">
    <source>
        <dbReference type="EMBL" id="EGW09618.1"/>
    </source>
</evidence>
<gene>
    <name evidence="1" type="ORF">I79_013449</name>
</gene>
<reference evidence="2" key="1">
    <citation type="journal article" date="2011" name="Nat. Biotechnol.">
        <title>The genomic sequence of the Chinese hamster ovary (CHO)-K1 cell line.</title>
        <authorList>
            <person name="Xu X."/>
            <person name="Nagarajan H."/>
            <person name="Lewis N.E."/>
            <person name="Pan S."/>
            <person name="Cai Z."/>
            <person name="Liu X."/>
            <person name="Chen W."/>
            <person name="Xie M."/>
            <person name="Wang W."/>
            <person name="Hammond S."/>
            <person name="Andersen M.R."/>
            <person name="Neff N."/>
            <person name="Passarelli B."/>
            <person name="Koh W."/>
            <person name="Fan H.C."/>
            <person name="Wang J."/>
            <person name="Gui Y."/>
            <person name="Lee K.H."/>
            <person name="Betenbaugh M.J."/>
            <person name="Quake S.R."/>
            <person name="Famili I."/>
            <person name="Palsson B.O."/>
            <person name="Wang J."/>
        </authorList>
    </citation>
    <scope>NUCLEOTIDE SEQUENCE [LARGE SCALE GENOMIC DNA]</scope>
    <source>
        <strain evidence="2">CHO K1 cell line</strain>
    </source>
</reference>
<dbReference type="Proteomes" id="UP000001075">
    <property type="component" value="Unassembled WGS sequence"/>
</dbReference>
<protein>
    <submittedName>
        <fullName evidence="1">Uncharacterized protein</fullName>
    </submittedName>
</protein>
<evidence type="ECO:0000313" key="2">
    <source>
        <dbReference type="Proteomes" id="UP000001075"/>
    </source>
</evidence>
<dbReference type="AlphaFoldDB" id="G3HRH8"/>
<name>G3HRH8_CRIGR</name>
<dbReference type="EMBL" id="JH000637">
    <property type="protein sequence ID" value="EGW09618.1"/>
    <property type="molecule type" value="Genomic_DNA"/>
</dbReference>
<dbReference type="InParanoid" id="G3HRH8"/>
<organism evidence="1 2">
    <name type="scientific">Cricetulus griseus</name>
    <name type="common">Chinese hamster</name>
    <name type="synonym">Cricetulus barabensis griseus</name>
    <dbReference type="NCBI Taxonomy" id="10029"/>
    <lineage>
        <taxon>Eukaryota</taxon>
        <taxon>Metazoa</taxon>
        <taxon>Chordata</taxon>
        <taxon>Craniata</taxon>
        <taxon>Vertebrata</taxon>
        <taxon>Euteleostomi</taxon>
        <taxon>Mammalia</taxon>
        <taxon>Eutheria</taxon>
        <taxon>Euarchontoglires</taxon>
        <taxon>Glires</taxon>
        <taxon>Rodentia</taxon>
        <taxon>Myomorpha</taxon>
        <taxon>Muroidea</taxon>
        <taxon>Cricetidae</taxon>
        <taxon>Cricetinae</taxon>
        <taxon>Cricetulus</taxon>
    </lineage>
</organism>